<organism evidence="2 4">
    <name type="scientific">Paenibacillus urinalis</name>
    <dbReference type="NCBI Taxonomy" id="521520"/>
    <lineage>
        <taxon>Bacteria</taxon>
        <taxon>Bacillati</taxon>
        <taxon>Bacillota</taxon>
        <taxon>Bacilli</taxon>
        <taxon>Bacillales</taxon>
        <taxon>Paenibacillaceae</taxon>
        <taxon>Paenibacillus</taxon>
    </lineage>
</organism>
<evidence type="ECO:0000313" key="3">
    <source>
        <dbReference type="EMBL" id="WDI01852.1"/>
    </source>
</evidence>
<feature type="transmembrane region" description="Helical" evidence="1">
    <location>
        <begin position="176"/>
        <end position="202"/>
    </location>
</feature>
<proteinExistence type="predicted"/>
<keyword evidence="1" id="KW-0812">Transmembrane</keyword>
<keyword evidence="1" id="KW-1133">Transmembrane helix</keyword>
<keyword evidence="5" id="KW-1185">Reference proteome</keyword>
<gene>
    <name evidence="2" type="ORF">PUW23_22115</name>
    <name evidence="3" type="ORF">PUW25_22020</name>
</gene>
<evidence type="ECO:0000256" key="1">
    <source>
        <dbReference type="SAM" id="Phobius"/>
    </source>
</evidence>
<dbReference type="Proteomes" id="UP001221519">
    <property type="component" value="Chromosome"/>
</dbReference>
<name>A0AAX3N0G7_9BACL</name>
<dbReference type="InterPro" id="IPR002798">
    <property type="entry name" value="SpoIIM-like"/>
</dbReference>
<feature type="transmembrane region" description="Helical" evidence="1">
    <location>
        <begin position="65"/>
        <end position="84"/>
    </location>
</feature>
<accession>A0AAX3N0G7</accession>
<evidence type="ECO:0000313" key="4">
    <source>
        <dbReference type="Proteomes" id="UP001220962"/>
    </source>
</evidence>
<evidence type="ECO:0000313" key="5">
    <source>
        <dbReference type="Proteomes" id="UP001221519"/>
    </source>
</evidence>
<dbReference type="EMBL" id="CP118108">
    <property type="protein sequence ID" value="WDI01852.1"/>
    <property type="molecule type" value="Genomic_DNA"/>
</dbReference>
<dbReference type="Proteomes" id="UP001220962">
    <property type="component" value="Chromosome"/>
</dbReference>
<reference evidence="2 5" key="1">
    <citation type="submission" date="2023-02" db="EMBL/GenBank/DDBJ databases">
        <title>Pathogen: clinical or host-associated sample.</title>
        <authorList>
            <person name="Hergert J."/>
            <person name="Casey R."/>
            <person name="Wagner J."/>
            <person name="Young E.L."/>
            <person name="Oakeson K.F."/>
        </authorList>
    </citation>
    <scope>NUCLEOTIDE SEQUENCE</scope>
    <source>
        <strain evidence="3 5">2022CK-00829</strain>
        <strain evidence="2">2022CK-00830</strain>
    </source>
</reference>
<feature type="transmembrane region" description="Helical" evidence="1">
    <location>
        <begin position="91"/>
        <end position="112"/>
    </location>
</feature>
<sequence length="203" mass="22348">MFRFQTFLMDARSISRYILVATLIFIGGGVLGWMSTGVLQDIMLQQISGLSEISNELRQSENVQWSFFTFIFFNNAIKGVLVIFAGALGGIIPVIFLIINGGVLGFLLHAAWQQGISYYEVVVKGLLPHGIIEIPAIIIACAFGLKLGVMIYKALGEIGMETSTRSIRLGAYMRQTATASLWIVILLFIAAIIESTLTYFLVQ</sequence>
<dbReference type="PANTHER" id="PTHR35337:SF1">
    <property type="entry name" value="SLR1478 PROTEIN"/>
    <property type="match status" value="1"/>
</dbReference>
<feature type="transmembrane region" description="Helical" evidence="1">
    <location>
        <begin position="132"/>
        <end position="155"/>
    </location>
</feature>
<dbReference type="PANTHER" id="PTHR35337">
    <property type="entry name" value="SLR1478 PROTEIN"/>
    <property type="match status" value="1"/>
</dbReference>
<dbReference type="EMBL" id="CP118101">
    <property type="protein sequence ID" value="WDH82117.1"/>
    <property type="molecule type" value="Genomic_DNA"/>
</dbReference>
<dbReference type="Pfam" id="PF01944">
    <property type="entry name" value="SpoIIM"/>
    <property type="match status" value="1"/>
</dbReference>
<evidence type="ECO:0000313" key="2">
    <source>
        <dbReference type="EMBL" id="WDH82117.1"/>
    </source>
</evidence>
<keyword evidence="1" id="KW-0472">Membrane</keyword>
<dbReference type="RefSeq" id="WP_047914055.1">
    <property type="nucleotide sequence ID" value="NZ_CP118101.1"/>
</dbReference>
<feature type="transmembrane region" description="Helical" evidence="1">
    <location>
        <begin position="14"/>
        <end position="34"/>
    </location>
</feature>
<protein>
    <submittedName>
        <fullName evidence="2">Stage II sporulation protein M</fullName>
    </submittedName>
</protein>
<dbReference type="AlphaFoldDB" id="A0AAX3N0G7"/>